<keyword evidence="5" id="KW-1185">Reference proteome</keyword>
<dbReference type="InterPro" id="IPR025724">
    <property type="entry name" value="GAG-pre-integrase_dom"/>
</dbReference>
<proteinExistence type="predicted"/>
<keyword evidence="1" id="KW-0479">Metal-binding</keyword>
<reference evidence="4" key="2">
    <citation type="submission" date="2022-01" db="EMBL/GenBank/DDBJ databases">
        <authorList>
            <person name="Yamashiro T."/>
            <person name="Shiraishi A."/>
            <person name="Satake H."/>
            <person name="Nakayama K."/>
        </authorList>
    </citation>
    <scope>NUCLEOTIDE SEQUENCE</scope>
</reference>
<evidence type="ECO:0000313" key="4">
    <source>
        <dbReference type="EMBL" id="GJT62849.1"/>
    </source>
</evidence>
<dbReference type="InterPro" id="IPR001584">
    <property type="entry name" value="Integrase_cat-core"/>
</dbReference>
<reference evidence="4" key="1">
    <citation type="journal article" date="2022" name="Int. J. Mol. Sci.">
        <title>Draft Genome of Tanacetum Coccineum: Genomic Comparison of Closely Related Tanacetum-Family Plants.</title>
        <authorList>
            <person name="Yamashiro T."/>
            <person name="Shiraishi A."/>
            <person name="Nakayama K."/>
            <person name="Satake H."/>
        </authorList>
    </citation>
    <scope>NUCLEOTIDE SEQUENCE</scope>
</reference>
<dbReference type="InterPro" id="IPR036397">
    <property type="entry name" value="RNaseH_sf"/>
</dbReference>
<evidence type="ECO:0000313" key="5">
    <source>
        <dbReference type="Proteomes" id="UP001151760"/>
    </source>
</evidence>
<dbReference type="InterPro" id="IPR012337">
    <property type="entry name" value="RNaseH-like_sf"/>
</dbReference>
<dbReference type="InterPro" id="IPR057670">
    <property type="entry name" value="SH3_retrovirus"/>
</dbReference>
<name>A0ABQ5FI44_9ASTR</name>
<evidence type="ECO:0000259" key="3">
    <source>
        <dbReference type="PROSITE" id="PS50994"/>
    </source>
</evidence>
<evidence type="ECO:0000256" key="1">
    <source>
        <dbReference type="ARBA" id="ARBA00022723"/>
    </source>
</evidence>
<dbReference type="Pfam" id="PF25597">
    <property type="entry name" value="SH3_retrovirus"/>
    <property type="match status" value="1"/>
</dbReference>
<dbReference type="Pfam" id="PF13976">
    <property type="entry name" value="gag_pre-integrs"/>
    <property type="match status" value="1"/>
</dbReference>
<keyword evidence="2" id="KW-0378">Hydrolase</keyword>
<dbReference type="Proteomes" id="UP001151760">
    <property type="component" value="Unassembled WGS sequence"/>
</dbReference>
<dbReference type="InterPro" id="IPR039537">
    <property type="entry name" value="Retrotran_Ty1/copia-like"/>
</dbReference>
<sequence length="764" mass="87710">MLAGEVFLDHCNSKMNPDYIVKPVVGPKMRVVRPVTSGQELGMRCLYWAEARGVEGDYCASQSENVVARHVTVFWPMLYYLLNHIRLKVFVGYELVAQVGLDPFEQSDNAHFEKFFPTTAFFDYANTPMLTGDNFAEWKENVLMTLGCIDLDLALRKYAPPKPTESSTPIVKSNYEQWERSDRLSIMFIRLELDPTYEHSLLTTHEDGTKRCIINENSSSLWHRRLGHISIEGMKRLINDGALPAFDFTDLEVEKQKDKKRKIVRSDRGGEYYGRYMKKGQAPGPFNKFLQEEGSVHQYIMFGTPQQNSVSERRNRTLIDMVRSMISNSKLPLTLWSEALKTNAYILNRVPSKAVHKTPFELWNGWKPSLKHLHVWGCPVDVRIYNQNIKKLDERTVSGYFIGYVVNSKGFRFYCPSHTPKVFEARNGKFLKEHEVSGSDSTQQLHFKEVRDEPNIPLHVENIIQPDVVEPNVVKSNVVKPANPSTSETVGVRRSSRTKRPAIPSDYVVYLQESDYDIRPKKDPILLVAKGFTQRESIDNHETFSPVSKKISLRIIMALVAHFDLELHQMDVKTLGSMSKNAIEEEEMINVPYASLVGSLIKDHWKASKKVLRYLQGTKDYPLTYRRFDLLEVVGYFDSDYKGCKDTRKSTSGYIFLLAEGATSQALWLRNFIFGLRIVDTICRLLKIFCDNSATVFFSKNNKSRNGSKHIDIKYLKVRDHVGRKEVSIVHINIESMIVDPMTKGLSAKVFQDHVTRIGLINFI</sequence>
<dbReference type="PANTHER" id="PTHR42648">
    <property type="entry name" value="TRANSPOSASE, PUTATIVE-RELATED"/>
    <property type="match status" value="1"/>
</dbReference>
<dbReference type="EMBL" id="BQNB010017411">
    <property type="protein sequence ID" value="GJT62849.1"/>
    <property type="molecule type" value="Genomic_DNA"/>
</dbReference>
<organism evidence="4 5">
    <name type="scientific">Tanacetum coccineum</name>
    <dbReference type="NCBI Taxonomy" id="301880"/>
    <lineage>
        <taxon>Eukaryota</taxon>
        <taxon>Viridiplantae</taxon>
        <taxon>Streptophyta</taxon>
        <taxon>Embryophyta</taxon>
        <taxon>Tracheophyta</taxon>
        <taxon>Spermatophyta</taxon>
        <taxon>Magnoliopsida</taxon>
        <taxon>eudicotyledons</taxon>
        <taxon>Gunneridae</taxon>
        <taxon>Pentapetalae</taxon>
        <taxon>asterids</taxon>
        <taxon>campanulids</taxon>
        <taxon>Asterales</taxon>
        <taxon>Asteraceae</taxon>
        <taxon>Asteroideae</taxon>
        <taxon>Anthemideae</taxon>
        <taxon>Anthemidinae</taxon>
        <taxon>Tanacetum</taxon>
    </lineage>
</organism>
<dbReference type="Pfam" id="PF07727">
    <property type="entry name" value="RVT_2"/>
    <property type="match status" value="1"/>
</dbReference>
<protein>
    <submittedName>
        <fullName evidence="4">Retrovirus-related pol polyprotein from transposon TNT 1-94</fullName>
    </submittedName>
</protein>
<dbReference type="SUPFAM" id="SSF53098">
    <property type="entry name" value="Ribonuclease H-like"/>
    <property type="match status" value="1"/>
</dbReference>
<dbReference type="InterPro" id="IPR013103">
    <property type="entry name" value="RVT_2"/>
</dbReference>
<dbReference type="CDD" id="cd09272">
    <property type="entry name" value="RNase_HI_RT_Ty1"/>
    <property type="match status" value="1"/>
</dbReference>
<comment type="caution">
    <text evidence="4">The sequence shown here is derived from an EMBL/GenBank/DDBJ whole genome shotgun (WGS) entry which is preliminary data.</text>
</comment>
<gene>
    <name evidence="4" type="ORF">Tco_1006382</name>
</gene>
<accession>A0ABQ5FI44</accession>
<evidence type="ECO:0000256" key="2">
    <source>
        <dbReference type="ARBA" id="ARBA00022801"/>
    </source>
</evidence>
<dbReference type="Gene3D" id="3.30.420.10">
    <property type="entry name" value="Ribonuclease H-like superfamily/Ribonuclease H"/>
    <property type="match status" value="1"/>
</dbReference>
<dbReference type="PANTHER" id="PTHR42648:SF28">
    <property type="entry name" value="TRANSPOSON-ENCODED PROTEIN WITH RIBONUCLEASE H-LIKE AND RETROVIRUS ZINC FINGER-LIKE DOMAINS"/>
    <property type="match status" value="1"/>
</dbReference>
<dbReference type="PROSITE" id="PS50994">
    <property type="entry name" value="INTEGRASE"/>
    <property type="match status" value="1"/>
</dbReference>
<feature type="domain" description="Integrase catalytic" evidence="3">
    <location>
        <begin position="262"/>
        <end position="367"/>
    </location>
</feature>